<evidence type="ECO:0000256" key="1">
    <source>
        <dbReference type="ARBA" id="ARBA00004141"/>
    </source>
</evidence>
<dbReference type="SUPFAM" id="SSF144083">
    <property type="entry name" value="Magnesium transport protein CorA, transmembrane region"/>
    <property type="match status" value="1"/>
</dbReference>
<organism evidence="7 8">
    <name type="scientific">Monascus purpureus</name>
    <name type="common">Red mold</name>
    <name type="synonym">Monascus anka</name>
    <dbReference type="NCBI Taxonomy" id="5098"/>
    <lineage>
        <taxon>Eukaryota</taxon>
        <taxon>Fungi</taxon>
        <taxon>Dikarya</taxon>
        <taxon>Ascomycota</taxon>
        <taxon>Pezizomycotina</taxon>
        <taxon>Eurotiomycetes</taxon>
        <taxon>Eurotiomycetidae</taxon>
        <taxon>Eurotiales</taxon>
        <taxon>Aspergillaceae</taxon>
        <taxon>Monascus</taxon>
    </lineage>
</organism>
<comment type="caution">
    <text evidence="7">The sequence shown here is derived from an EMBL/GenBank/DDBJ whole genome shotgun (WGS) entry which is preliminary data.</text>
</comment>
<sequence>MDSQNSVPPRSPQGDVSTSKLSPSAYISAMKFHASQTLRTSTHPGSHLKGVANYLGKEEPQKSACPTGTLYTIRLPADSSTTEKYLKHFNDPSELEQLLSIEEDGREKPAKQSHILFLAGYPSPKLLATIGSMIQVDPEHYRRHLDFLSLSELFPYPTLPSASDNIITLPFVTIGHSSTNTRLQGCIDKLRQDSDRKMKDYLHDLCLARTVRTGDSIVRRYLVHNAEYFSIEQRMSISLNSYENRRVVLVLSDGGDTLISGPKGPWTDSLRRLAPMSHPVRHRPKLALHSYSYALPEDEEKDANSHGIDVYCMASVLQKNYGRNLNADTMMIDPFYSLHEILDCSAACEAQFLEFLERIIVEETQLTVREASNEISFTNLLYTIEILDSHMFLLSENTKKIRVRGSQKWPRALENTDQGIRAKAAADHLLHDYEFLLEKAEKLRERCERTMKIIMNNTNLAESKRAIVQAERVGKLTMLAFFFVPLSFTSSFFGMNVKEINASGSPMLYYFDVGQILRDIWSMCGQLRRSLTRLLSKGG</sequence>
<dbReference type="Pfam" id="PF01544">
    <property type="entry name" value="CorA"/>
    <property type="match status" value="1"/>
</dbReference>
<gene>
    <name evidence="7" type="ORF">MPDQ_004367</name>
</gene>
<dbReference type="InterPro" id="IPR045863">
    <property type="entry name" value="CorA_TM1_TM2"/>
</dbReference>
<evidence type="ECO:0000256" key="3">
    <source>
        <dbReference type="ARBA" id="ARBA00022989"/>
    </source>
</evidence>
<dbReference type="GO" id="GO:0016020">
    <property type="term" value="C:membrane"/>
    <property type="evidence" value="ECO:0007669"/>
    <property type="project" value="UniProtKB-SubCell"/>
</dbReference>
<dbReference type="GO" id="GO:0046873">
    <property type="term" value="F:metal ion transmembrane transporter activity"/>
    <property type="evidence" value="ECO:0007669"/>
    <property type="project" value="InterPro"/>
</dbReference>
<dbReference type="Proteomes" id="UP000319663">
    <property type="component" value="Unassembled WGS sequence"/>
</dbReference>
<feature type="coiled-coil region" evidence="5">
    <location>
        <begin position="426"/>
        <end position="457"/>
    </location>
</feature>
<evidence type="ECO:0000256" key="5">
    <source>
        <dbReference type="SAM" id="Coils"/>
    </source>
</evidence>
<accession>A0A507R1B3</accession>
<dbReference type="EMBL" id="VIFY01000028">
    <property type="protein sequence ID" value="TQB74716.1"/>
    <property type="molecule type" value="Genomic_DNA"/>
</dbReference>
<evidence type="ECO:0000256" key="6">
    <source>
        <dbReference type="SAM" id="MobiDB-lite"/>
    </source>
</evidence>
<keyword evidence="8" id="KW-1185">Reference proteome</keyword>
<keyword evidence="4" id="KW-0472">Membrane</keyword>
<dbReference type="STRING" id="5098.A0A507R1B3"/>
<dbReference type="AlphaFoldDB" id="A0A507R1B3"/>
<comment type="subcellular location">
    <subcellularLocation>
        <location evidence="1">Membrane</location>
        <topology evidence="1">Multi-pass membrane protein</topology>
    </subcellularLocation>
</comment>
<evidence type="ECO:0000313" key="7">
    <source>
        <dbReference type="EMBL" id="TQB74716.1"/>
    </source>
</evidence>
<protein>
    <recommendedName>
        <fullName evidence="9">CorA metal ion transporter</fullName>
    </recommendedName>
</protein>
<keyword evidence="2" id="KW-0812">Transmembrane</keyword>
<evidence type="ECO:0008006" key="9">
    <source>
        <dbReference type="Google" id="ProtNLM"/>
    </source>
</evidence>
<feature type="region of interest" description="Disordered" evidence="6">
    <location>
        <begin position="1"/>
        <end position="21"/>
    </location>
</feature>
<name>A0A507R1B3_MONPU</name>
<evidence type="ECO:0000256" key="4">
    <source>
        <dbReference type="ARBA" id="ARBA00023136"/>
    </source>
</evidence>
<dbReference type="InterPro" id="IPR002523">
    <property type="entry name" value="MgTranspt_CorA/ZnTranspt_ZntB"/>
</dbReference>
<evidence type="ECO:0000256" key="2">
    <source>
        <dbReference type="ARBA" id="ARBA00022692"/>
    </source>
</evidence>
<evidence type="ECO:0000313" key="8">
    <source>
        <dbReference type="Proteomes" id="UP000319663"/>
    </source>
</evidence>
<proteinExistence type="predicted"/>
<keyword evidence="3" id="KW-1133">Transmembrane helix</keyword>
<reference evidence="7 8" key="1">
    <citation type="submission" date="2019-06" db="EMBL/GenBank/DDBJ databases">
        <title>Wine fermentation using esterase from Monascus purpureus.</title>
        <authorList>
            <person name="Geng C."/>
            <person name="Zhang Y."/>
        </authorList>
    </citation>
    <scope>NUCLEOTIDE SEQUENCE [LARGE SCALE GENOMIC DNA]</scope>
    <source>
        <strain evidence="7">HQ1</strain>
    </source>
</reference>
<dbReference type="Gene3D" id="1.20.58.340">
    <property type="entry name" value="Magnesium transport protein CorA, transmembrane region"/>
    <property type="match status" value="1"/>
</dbReference>
<keyword evidence="5" id="KW-0175">Coiled coil</keyword>